<evidence type="ECO:0000313" key="4">
    <source>
        <dbReference type="Proteomes" id="UP000622638"/>
    </source>
</evidence>
<dbReference type="AlphaFoldDB" id="A0A6I3T1X0"/>
<sequence>MTIVEVVMDMMQDITHITHFQLVKNTSDLDYFIKEQEILFNQRGRVFHLPDDKPVWIALAEHGYEFRVYYLPGMYVDYFVPFHDINRYPIGQAINLQLLRVNR</sequence>
<organism evidence="2 3">
    <name type="scientific">Pseudoduganella buxea</name>
    <dbReference type="NCBI Taxonomy" id="1949069"/>
    <lineage>
        <taxon>Bacteria</taxon>
        <taxon>Pseudomonadati</taxon>
        <taxon>Pseudomonadota</taxon>
        <taxon>Betaproteobacteria</taxon>
        <taxon>Burkholderiales</taxon>
        <taxon>Oxalobacteraceae</taxon>
        <taxon>Telluria group</taxon>
        <taxon>Pseudoduganella</taxon>
    </lineage>
</organism>
<dbReference type="RefSeq" id="WP_155472034.1">
    <property type="nucleotide sequence ID" value="NZ_BMKG01000032.1"/>
</dbReference>
<reference evidence="1" key="1">
    <citation type="journal article" date="2014" name="Int. J. Syst. Evol. Microbiol.">
        <title>Complete genome of a new Firmicutes species belonging to the dominant human colonic microbiota ('Ruminococcus bicirculans') reveals two chromosomes and a selective capacity to utilize plant glucans.</title>
        <authorList>
            <consortium name="NISC Comparative Sequencing Program"/>
            <person name="Wegmann U."/>
            <person name="Louis P."/>
            <person name="Goesmann A."/>
            <person name="Henrissat B."/>
            <person name="Duncan S.H."/>
            <person name="Flint H.J."/>
        </authorList>
    </citation>
    <scope>NUCLEOTIDE SEQUENCE</scope>
    <source>
        <strain evidence="1">CGMCC 1.15931</strain>
    </source>
</reference>
<reference evidence="2 3" key="3">
    <citation type="submission" date="2019-11" db="EMBL/GenBank/DDBJ databases">
        <title>Type strains purchased from KCTC, JCM and DSMZ.</title>
        <authorList>
            <person name="Lu H."/>
        </authorList>
    </citation>
    <scope>NUCLEOTIDE SEQUENCE [LARGE SCALE GENOMIC DNA]</scope>
    <source>
        <strain evidence="2 3">KCTC 52429</strain>
    </source>
</reference>
<keyword evidence="4" id="KW-1185">Reference proteome</keyword>
<dbReference type="Proteomes" id="UP000430634">
    <property type="component" value="Unassembled WGS sequence"/>
</dbReference>
<comment type="caution">
    <text evidence="2">The sequence shown here is derived from an EMBL/GenBank/DDBJ whole genome shotgun (WGS) entry which is preliminary data.</text>
</comment>
<accession>A0A6I3T1X0</accession>
<dbReference type="Proteomes" id="UP000622638">
    <property type="component" value="Unassembled WGS sequence"/>
</dbReference>
<evidence type="ECO:0000313" key="3">
    <source>
        <dbReference type="Proteomes" id="UP000430634"/>
    </source>
</evidence>
<proteinExistence type="predicted"/>
<reference evidence="1" key="4">
    <citation type="submission" date="2024-05" db="EMBL/GenBank/DDBJ databases">
        <authorList>
            <person name="Sun Q."/>
            <person name="Zhou Y."/>
        </authorList>
    </citation>
    <scope>NUCLEOTIDE SEQUENCE</scope>
    <source>
        <strain evidence="1">CGMCC 1.15931</strain>
    </source>
</reference>
<dbReference type="EMBL" id="WNKZ01000060">
    <property type="protein sequence ID" value="MTV54746.1"/>
    <property type="molecule type" value="Genomic_DNA"/>
</dbReference>
<protein>
    <submittedName>
        <fullName evidence="2">Uncharacterized protein</fullName>
    </submittedName>
</protein>
<evidence type="ECO:0000313" key="1">
    <source>
        <dbReference type="EMBL" id="GGC22403.1"/>
    </source>
</evidence>
<gene>
    <name evidence="1" type="ORF">GCM10011572_49860</name>
    <name evidence="2" type="ORF">GM672_18615</name>
</gene>
<dbReference type="EMBL" id="BMKG01000032">
    <property type="protein sequence ID" value="GGC22403.1"/>
    <property type="molecule type" value="Genomic_DNA"/>
</dbReference>
<evidence type="ECO:0000313" key="2">
    <source>
        <dbReference type="EMBL" id="MTV54746.1"/>
    </source>
</evidence>
<reference evidence="4" key="2">
    <citation type="journal article" date="2019" name="Int. J. Syst. Evol. Microbiol.">
        <title>The Global Catalogue of Microorganisms (GCM) 10K type strain sequencing project: providing services to taxonomists for standard genome sequencing and annotation.</title>
        <authorList>
            <consortium name="The Broad Institute Genomics Platform"/>
            <consortium name="The Broad Institute Genome Sequencing Center for Infectious Disease"/>
            <person name="Wu L."/>
            <person name="Ma J."/>
        </authorList>
    </citation>
    <scope>NUCLEOTIDE SEQUENCE [LARGE SCALE GENOMIC DNA]</scope>
    <source>
        <strain evidence="4">CGMCC 1.15931</strain>
    </source>
</reference>
<name>A0A6I3T1X0_9BURK</name>